<organism evidence="2 3">
    <name type="scientific">Vibrio vulnificus</name>
    <dbReference type="NCBI Taxonomy" id="672"/>
    <lineage>
        <taxon>Bacteria</taxon>
        <taxon>Pseudomonadati</taxon>
        <taxon>Pseudomonadota</taxon>
        <taxon>Gammaproteobacteria</taxon>
        <taxon>Vibrionales</taxon>
        <taxon>Vibrionaceae</taxon>
        <taxon>Vibrio</taxon>
    </lineage>
</organism>
<sequence>MKIALVMAHGRVHQHVGGAPKIFFEMANEFSNYHEVLAIYSDNGAGEPLYQTQSNVKLVNLHVDKSVVRTKKAKVVREIVRGLNKTGIVRLNYDPVTSNQQTLIGLALKPELESFEPDVIISFGHWDLVSISDFYSGNAKIISSYHSDTNRFFPQLSKRELNAHLRADLCQVLLKSYCSIVSEKINGRCEVVDIGNPINDFSGNANLSEKNIIYMARIEKNKQQDKLLRCFANIPSDLRVGWKIKLYGSDASLTYKSNLLALVEELGISDCVEFKGVTSDPEQALKQASICAFPSLFEGFPLALSEAMSAGLPCVGYESCSGVNEIITHENDGFLARDDSEFSLYLSKLMESESLRSNMGKRAYQKISHYHPNVIWAIWADVLKKYIPPMKENKIGK</sequence>
<protein>
    <submittedName>
        <fullName evidence="2">Glycosyltransferase</fullName>
    </submittedName>
</protein>
<reference evidence="2 3" key="1">
    <citation type="submission" date="2017-01" db="EMBL/GenBank/DDBJ databases">
        <title>Complete Genome Sequence of Vibrio vulnificus FORC_053.</title>
        <authorList>
            <consortium name="Food-borne Pathogen Omics Research Center"/>
            <person name="Chung H.Y."/>
            <person name="Na E.J."/>
            <person name="Song J.S."/>
            <person name="Kim H."/>
            <person name="Lee J.-H."/>
            <person name="Ryu S."/>
            <person name="Choi S.H."/>
        </authorList>
    </citation>
    <scope>NUCLEOTIDE SEQUENCE [LARGE SCALE GENOMIC DNA]</scope>
    <source>
        <strain evidence="2 3">FORC_053</strain>
    </source>
</reference>
<feature type="domain" description="Glycosyl transferase family 1" evidence="1">
    <location>
        <begin position="200"/>
        <end position="365"/>
    </location>
</feature>
<proteinExistence type="predicted"/>
<dbReference type="EMBL" id="CP019290">
    <property type="protein sequence ID" value="AXX61108.1"/>
    <property type="molecule type" value="Genomic_DNA"/>
</dbReference>
<accession>A0AAN1PQS0</accession>
<dbReference type="GO" id="GO:0016757">
    <property type="term" value="F:glycosyltransferase activity"/>
    <property type="evidence" value="ECO:0007669"/>
    <property type="project" value="InterPro"/>
</dbReference>
<dbReference type="SMR" id="A0AAN1PQS0"/>
<dbReference type="RefSeq" id="WP_045618504.1">
    <property type="nucleotide sequence ID" value="NZ_CP014049.2"/>
</dbReference>
<evidence type="ECO:0000259" key="1">
    <source>
        <dbReference type="Pfam" id="PF00534"/>
    </source>
</evidence>
<dbReference type="Pfam" id="PF00534">
    <property type="entry name" value="Glycos_transf_1"/>
    <property type="match status" value="1"/>
</dbReference>
<dbReference type="SUPFAM" id="SSF53756">
    <property type="entry name" value="UDP-Glycosyltransferase/glycogen phosphorylase"/>
    <property type="match status" value="1"/>
</dbReference>
<dbReference type="Proteomes" id="UP000263418">
    <property type="component" value="Chromosome 1"/>
</dbReference>
<evidence type="ECO:0000313" key="2">
    <source>
        <dbReference type="EMBL" id="AXX61108.1"/>
    </source>
</evidence>
<dbReference type="AlphaFoldDB" id="A0AAN1PQS0"/>
<gene>
    <name evidence="2" type="ORF">FORC53_2769</name>
</gene>
<dbReference type="PANTHER" id="PTHR12526">
    <property type="entry name" value="GLYCOSYLTRANSFERASE"/>
    <property type="match status" value="1"/>
</dbReference>
<dbReference type="GO" id="GO:1901135">
    <property type="term" value="P:carbohydrate derivative metabolic process"/>
    <property type="evidence" value="ECO:0007669"/>
    <property type="project" value="UniProtKB-ARBA"/>
</dbReference>
<name>A0AAN1PQS0_VIBVL</name>
<dbReference type="Gene3D" id="3.40.50.2000">
    <property type="entry name" value="Glycogen Phosphorylase B"/>
    <property type="match status" value="2"/>
</dbReference>
<evidence type="ECO:0000313" key="3">
    <source>
        <dbReference type="Proteomes" id="UP000263418"/>
    </source>
</evidence>
<dbReference type="InterPro" id="IPR001296">
    <property type="entry name" value="Glyco_trans_1"/>
</dbReference>
<dbReference type="PANTHER" id="PTHR12526:SF630">
    <property type="entry name" value="GLYCOSYLTRANSFERASE"/>
    <property type="match status" value="1"/>
</dbReference>